<dbReference type="AlphaFoldDB" id="A0A427AK11"/>
<accession>A0A427AK11</accession>
<gene>
    <name evidence="2" type="ORF">B296_00009258</name>
</gene>
<evidence type="ECO:0000313" key="2">
    <source>
        <dbReference type="EMBL" id="RRT76554.1"/>
    </source>
</evidence>
<feature type="region of interest" description="Disordered" evidence="1">
    <location>
        <begin position="17"/>
        <end position="49"/>
    </location>
</feature>
<name>A0A427AK11_ENSVE</name>
<reference evidence="2 3" key="1">
    <citation type="journal article" date="2014" name="Agronomy (Basel)">
        <title>A Draft Genome Sequence for Ensete ventricosum, the Drought-Tolerant Tree Against Hunger.</title>
        <authorList>
            <person name="Harrison J."/>
            <person name="Moore K.A."/>
            <person name="Paszkiewicz K."/>
            <person name="Jones T."/>
            <person name="Grant M."/>
            <person name="Ambacheew D."/>
            <person name="Muzemil S."/>
            <person name="Studholme D.J."/>
        </authorList>
    </citation>
    <scope>NUCLEOTIDE SEQUENCE [LARGE SCALE GENOMIC DNA]</scope>
</reference>
<dbReference type="EMBL" id="AMZH03002165">
    <property type="protein sequence ID" value="RRT76554.1"/>
    <property type="molecule type" value="Genomic_DNA"/>
</dbReference>
<sequence length="97" mass="10624">MGCRKPALTRLDHRFRHHRPTATVASHDSPLPREIRGREESIGEEKSRKKPKSLIVPAAFFFLSLAPFCLAGGSEKVGREVGDARVSRFAGLVKGSG</sequence>
<evidence type="ECO:0000256" key="1">
    <source>
        <dbReference type="SAM" id="MobiDB-lite"/>
    </source>
</evidence>
<proteinExistence type="predicted"/>
<organism evidence="2 3">
    <name type="scientific">Ensete ventricosum</name>
    <name type="common">Abyssinian banana</name>
    <name type="synonym">Musa ensete</name>
    <dbReference type="NCBI Taxonomy" id="4639"/>
    <lineage>
        <taxon>Eukaryota</taxon>
        <taxon>Viridiplantae</taxon>
        <taxon>Streptophyta</taxon>
        <taxon>Embryophyta</taxon>
        <taxon>Tracheophyta</taxon>
        <taxon>Spermatophyta</taxon>
        <taxon>Magnoliopsida</taxon>
        <taxon>Liliopsida</taxon>
        <taxon>Zingiberales</taxon>
        <taxon>Musaceae</taxon>
        <taxon>Ensete</taxon>
    </lineage>
</organism>
<feature type="compositionally biased region" description="Basic and acidic residues" evidence="1">
    <location>
        <begin position="30"/>
        <end position="47"/>
    </location>
</feature>
<comment type="caution">
    <text evidence="2">The sequence shown here is derived from an EMBL/GenBank/DDBJ whole genome shotgun (WGS) entry which is preliminary data.</text>
</comment>
<protein>
    <submittedName>
        <fullName evidence="2">Uncharacterized protein</fullName>
    </submittedName>
</protein>
<dbReference type="Proteomes" id="UP000287651">
    <property type="component" value="Unassembled WGS sequence"/>
</dbReference>
<evidence type="ECO:0000313" key="3">
    <source>
        <dbReference type="Proteomes" id="UP000287651"/>
    </source>
</evidence>